<accession>A0A2K3CSJ8</accession>
<protein>
    <submittedName>
        <fullName evidence="1">Uncharacterized protein</fullName>
    </submittedName>
</protein>
<reference evidence="1 2" key="1">
    <citation type="journal article" date="2007" name="Science">
        <title>The Chlamydomonas genome reveals the evolution of key animal and plant functions.</title>
        <authorList>
            <person name="Merchant S.S."/>
            <person name="Prochnik S.E."/>
            <person name="Vallon O."/>
            <person name="Harris E.H."/>
            <person name="Karpowicz S.J."/>
            <person name="Witman G.B."/>
            <person name="Terry A."/>
            <person name="Salamov A."/>
            <person name="Fritz-Laylin L.K."/>
            <person name="Marechal-Drouard L."/>
            <person name="Marshall W.F."/>
            <person name="Qu L.H."/>
            <person name="Nelson D.R."/>
            <person name="Sanderfoot A.A."/>
            <person name="Spalding M.H."/>
            <person name="Kapitonov V.V."/>
            <person name="Ren Q."/>
            <person name="Ferris P."/>
            <person name="Lindquist E."/>
            <person name="Shapiro H."/>
            <person name="Lucas S.M."/>
            <person name="Grimwood J."/>
            <person name="Schmutz J."/>
            <person name="Cardol P."/>
            <person name="Cerutti H."/>
            <person name="Chanfreau G."/>
            <person name="Chen C.L."/>
            <person name="Cognat V."/>
            <person name="Croft M.T."/>
            <person name="Dent R."/>
            <person name="Dutcher S."/>
            <person name="Fernandez E."/>
            <person name="Fukuzawa H."/>
            <person name="Gonzalez-Ballester D."/>
            <person name="Gonzalez-Halphen D."/>
            <person name="Hallmann A."/>
            <person name="Hanikenne M."/>
            <person name="Hippler M."/>
            <person name="Inwood W."/>
            <person name="Jabbari K."/>
            <person name="Kalanon M."/>
            <person name="Kuras R."/>
            <person name="Lefebvre P.A."/>
            <person name="Lemaire S.D."/>
            <person name="Lobanov A.V."/>
            <person name="Lohr M."/>
            <person name="Manuell A."/>
            <person name="Meier I."/>
            <person name="Mets L."/>
            <person name="Mittag M."/>
            <person name="Mittelmeier T."/>
            <person name="Moroney J.V."/>
            <person name="Moseley J."/>
            <person name="Napoli C."/>
            <person name="Nedelcu A.M."/>
            <person name="Niyogi K."/>
            <person name="Novoselov S.V."/>
            <person name="Paulsen I.T."/>
            <person name="Pazour G."/>
            <person name="Purton S."/>
            <person name="Ral J.P."/>
            <person name="Riano-Pachon D.M."/>
            <person name="Riekhof W."/>
            <person name="Rymarquis L."/>
            <person name="Schroda M."/>
            <person name="Stern D."/>
            <person name="Umen J."/>
            <person name="Willows R."/>
            <person name="Wilson N."/>
            <person name="Zimmer S.L."/>
            <person name="Allmer J."/>
            <person name="Balk J."/>
            <person name="Bisova K."/>
            <person name="Chen C.J."/>
            <person name="Elias M."/>
            <person name="Gendler K."/>
            <person name="Hauser C."/>
            <person name="Lamb M.R."/>
            <person name="Ledford H."/>
            <person name="Long J.C."/>
            <person name="Minagawa J."/>
            <person name="Page M.D."/>
            <person name="Pan J."/>
            <person name="Pootakham W."/>
            <person name="Roje S."/>
            <person name="Rose A."/>
            <person name="Stahlberg E."/>
            <person name="Terauchi A.M."/>
            <person name="Yang P."/>
            <person name="Ball S."/>
            <person name="Bowler C."/>
            <person name="Dieckmann C.L."/>
            <person name="Gladyshev V.N."/>
            <person name="Green P."/>
            <person name="Jorgensen R."/>
            <person name="Mayfield S."/>
            <person name="Mueller-Roeber B."/>
            <person name="Rajamani S."/>
            <person name="Sayre R.T."/>
            <person name="Brokstein P."/>
            <person name="Dubchak I."/>
            <person name="Goodstein D."/>
            <person name="Hornick L."/>
            <person name="Huang Y.W."/>
            <person name="Jhaveri J."/>
            <person name="Luo Y."/>
            <person name="Martinez D."/>
            <person name="Ngau W.C."/>
            <person name="Otillar B."/>
            <person name="Poliakov A."/>
            <person name="Porter A."/>
            <person name="Szajkowski L."/>
            <person name="Werner G."/>
            <person name="Zhou K."/>
            <person name="Grigoriev I.V."/>
            <person name="Rokhsar D.S."/>
            <person name="Grossman A.R."/>
        </authorList>
    </citation>
    <scope>NUCLEOTIDE SEQUENCE [LARGE SCALE GENOMIC DNA]</scope>
    <source>
        <strain evidence="2">CC-503</strain>
    </source>
</reference>
<dbReference type="EMBL" id="CM008977">
    <property type="protein sequence ID" value="PNW71250.1"/>
    <property type="molecule type" value="Genomic_DNA"/>
</dbReference>
<organism evidence="1 2">
    <name type="scientific">Chlamydomonas reinhardtii</name>
    <name type="common">Chlamydomonas smithii</name>
    <dbReference type="NCBI Taxonomy" id="3055"/>
    <lineage>
        <taxon>Eukaryota</taxon>
        <taxon>Viridiplantae</taxon>
        <taxon>Chlorophyta</taxon>
        <taxon>core chlorophytes</taxon>
        <taxon>Chlorophyceae</taxon>
        <taxon>CS clade</taxon>
        <taxon>Chlamydomonadales</taxon>
        <taxon>Chlamydomonadaceae</taxon>
        <taxon>Chlamydomonas</taxon>
    </lineage>
</organism>
<dbReference type="Gramene" id="PNW71250">
    <property type="protein sequence ID" value="PNW71250"/>
    <property type="gene ID" value="CHLRE_16g691550v5"/>
</dbReference>
<dbReference type="GeneID" id="5724844"/>
<evidence type="ECO:0000313" key="2">
    <source>
        <dbReference type="Proteomes" id="UP000006906"/>
    </source>
</evidence>
<dbReference type="AlphaFoldDB" id="A0A2K3CSJ8"/>
<sequence length="142" mass="15307">MATVFTDAAASFQAAKSAAQAEDAAAPAWAKKMEADLKKTMEEAMERVEGEVKKLRGELVPYRAAAARSHNKGIINDDEALLEVPATNGEVPPDFPKTRGAVKALTGQQLKNLLEAYGVNEIMRETQGRRMQLGPVIGIKQA</sequence>
<dbReference type="STRING" id="3055.A0A2K3CSJ8"/>
<dbReference type="KEGG" id="cre:CHLRE_16g691550v5"/>
<evidence type="ECO:0000313" key="1">
    <source>
        <dbReference type="EMBL" id="PNW71250.1"/>
    </source>
</evidence>
<dbReference type="Proteomes" id="UP000006906">
    <property type="component" value="Chromosome 16"/>
</dbReference>
<keyword evidence="2" id="KW-1185">Reference proteome</keyword>
<proteinExistence type="predicted"/>
<dbReference type="PaxDb" id="3055-EDO98772"/>
<dbReference type="InParanoid" id="A0A2K3CSJ8"/>
<dbReference type="RefSeq" id="XP_001699342.2">
    <property type="nucleotide sequence ID" value="XM_001699290.2"/>
</dbReference>
<name>A0A2K3CSJ8_CHLRE</name>
<dbReference type="OrthoDB" id="2436305at2759"/>
<gene>
    <name evidence="1" type="ORF">CHLRE_16g691550v5</name>
</gene>